<comment type="caution">
    <text evidence="1">The sequence shown here is derived from an EMBL/GenBank/DDBJ whole genome shotgun (WGS) entry which is preliminary data.</text>
</comment>
<name>A0A4C1TTI0_EUMVA</name>
<accession>A0A4C1TTI0</accession>
<evidence type="ECO:0000313" key="1">
    <source>
        <dbReference type="EMBL" id="GBP17325.1"/>
    </source>
</evidence>
<dbReference type="OrthoDB" id="3066195at2759"/>
<dbReference type="EMBL" id="BGZK01000086">
    <property type="protein sequence ID" value="GBP17325.1"/>
    <property type="molecule type" value="Genomic_DNA"/>
</dbReference>
<dbReference type="Proteomes" id="UP000299102">
    <property type="component" value="Unassembled WGS sequence"/>
</dbReference>
<sequence>MSASSRGIGKGPSKILPVDTLSGRVEELLEPTPEGVPSEFGNNCPSTSWDIWPQTELREPMTENLTSIKVEQDSLNVQDSLPSVLWATQSSSVVHQSLTKNVPIEMESQVIRNPILINGHNNETPIQDNITEQLRPQRNRNWRQRRKPKSSLDDQLLQSKIDLIQMLKKQAEEEAKQKKLLFMEQLKQEKIKTQLLQLELQRNNM</sequence>
<gene>
    <name evidence="1" type="ORF">EVAR_17813_1</name>
</gene>
<reference evidence="1 2" key="1">
    <citation type="journal article" date="2019" name="Commun. Biol.">
        <title>The bagworm genome reveals a unique fibroin gene that provides high tensile strength.</title>
        <authorList>
            <person name="Kono N."/>
            <person name="Nakamura H."/>
            <person name="Ohtoshi R."/>
            <person name="Tomita M."/>
            <person name="Numata K."/>
            <person name="Arakawa K."/>
        </authorList>
    </citation>
    <scope>NUCLEOTIDE SEQUENCE [LARGE SCALE GENOMIC DNA]</scope>
</reference>
<evidence type="ECO:0000313" key="2">
    <source>
        <dbReference type="Proteomes" id="UP000299102"/>
    </source>
</evidence>
<protein>
    <submittedName>
        <fullName evidence="1">Uncharacterized protein</fullName>
    </submittedName>
</protein>
<keyword evidence="2" id="KW-1185">Reference proteome</keyword>
<dbReference type="AlphaFoldDB" id="A0A4C1TTI0"/>
<organism evidence="1 2">
    <name type="scientific">Eumeta variegata</name>
    <name type="common">Bagworm moth</name>
    <name type="synonym">Eumeta japonica</name>
    <dbReference type="NCBI Taxonomy" id="151549"/>
    <lineage>
        <taxon>Eukaryota</taxon>
        <taxon>Metazoa</taxon>
        <taxon>Ecdysozoa</taxon>
        <taxon>Arthropoda</taxon>
        <taxon>Hexapoda</taxon>
        <taxon>Insecta</taxon>
        <taxon>Pterygota</taxon>
        <taxon>Neoptera</taxon>
        <taxon>Endopterygota</taxon>
        <taxon>Lepidoptera</taxon>
        <taxon>Glossata</taxon>
        <taxon>Ditrysia</taxon>
        <taxon>Tineoidea</taxon>
        <taxon>Psychidae</taxon>
        <taxon>Oiketicinae</taxon>
        <taxon>Eumeta</taxon>
    </lineage>
</organism>
<proteinExistence type="predicted"/>